<dbReference type="Pfam" id="PF00501">
    <property type="entry name" value="AMP-binding"/>
    <property type="match status" value="2"/>
</dbReference>
<dbReference type="Pfam" id="PF16197">
    <property type="entry name" value="KAsynt_C_assoc"/>
    <property type="match status" value="1"/>
</dbReference>
<dbReference type="Gene3D" id="3.40.47.10">
    <property type="match status" value="1"/>
</dbReference>
<dbReference type="Gene3D" id="3.30.559.30">
    <property type="entry name" value="Nonribosomal peptide synthetase, condensation domain"/>
    <property type="match status" value="1"/>
</dbReference>
<dbReference type="PANTHER" id="PTHR45527:SF1">
    <property type="entry name" value="FATTY ACID SYNTHASE"/>
    <property type="match status" value="1"/>
</dbReference>
<dbReference type="InterPro" id="IPR016039">
    <property type="entry name" value="Thiolase-like"/>
</dbReference>
<reference evidence="9 10" key="1">
    <citation type="submission" date="2019-02" db="EMBL/GenBank/DDBJ databases">
        <title>Draft Genome Sequence of Streptomyces sp. AM-2504, identified by 16S rRNA comparative analysis as a Streptomyces Kasugaensis strain.</title>
        <authorList>
            <person name="Napolioni V."/>
            <person name="Giuliodori A.M."/>
            <person name="Spurio R."/>
            <person name="Fabbretti A."/>
        </authorList>
    </citation>
    <scope>NUCLEOTIDE SEQUENCE [LARGE SCALE GENOMIC DNA]</scope>
    <source>
        <strain evidence="9 10">AM-2504</strain>
    </source>
</reference>
<dbReference type="GO" id="GO:0004315">
    <property type="term" value="F:3-oxoacyl-[acyl-carrier-protein] synthase activity"/>
    <property type="evidence" value="ECO:0007669"/>
    <property type="project" value="InterPro"/>
</dbReference>
<dbReference type="PANTHER" id="PTHR45527">
    <property type="entry name" value="NONRIBOSOMAL PEPTIDE SYNTHETASE"/>
    <property type="match status" value="1"/>
</dbReference>
<dbReference type="InterPro" id="IPR045851">
    <property type="entry name" value="AMP-bd_C_sf"/>
</dbReference>
<dbReference type="InterPro" id="IPR029058">
    <property type="entry name" value="AB_hydrolase_fold"/>
</dbReference>
<dbReference type="GO" id="GO:0006633">
    <property type="term" value="P:fatty acid biosynthetic process"/>
    <property type="evidence" value="ECO:0007669"/>
    <property type="project" value="InterPro"/>
</dbReference>
<dbReference type="GO" id="GO:0044550">
    <property type="term" value="P:secondary metabolite biosynthetic process"/>
    <property type="evidence" value="ECO:0007669"/>
    <property type="project" value="TreeGrafter"/>
</dbReference>
<dbReference type="InterPro" id="IPR000873">
    <property type="entry name" value="AMP-dep_synth/lig_dom"/>
</dbReference>
<dbReference type="InterPro" id="IPR009081">
    <property type="entry name" value="PP-bd_ACP"/>
</dbReference>
<dbReference type="GO" id="GO:0043041">
    <property type="term" value="P:amino acid activation for nonribosomal peptide biosynthetic process"/>
    <property type="evidence" value="ECO:0007669"/>
    <property type="project" value="TreeGrafter"/>
</dbReference>
<dbReference type="InterPro" id="IPR020806">
    <property type="entry name" value="PKS_PP-bd"/>
</dbReference>
<dbReference type="PROSITE" id="PS52004">
    <property type="entry name" value="KS3_2"/>
    <property type="match status" value="1"/>
</dbReference>
<keyword evidence="3" id="KW-0597">Phosphoprotein</keyword>
<evidence type="ECO:0000259" key="7">
    <source>
        <dbReference type="PROSITE" id="PS50075"/>
    </source>
</evidence>
<feature type="domain" description="Carrier" evidence="7">
    <location>
        <begin position="1582"/>
        <end position="1656"/>
    </location>
</feature>
<sequence length="3064" mass="327343">MMDTGSPAPAGSAAPGLAHSLYTRARRTPAAVALVDGDRRLDYAALDAAGAAVARSLHRHGVRPGQAVAVCLPRSWQLVCAMLGILRLGAVVVPLDAQSPPERRRHILADSASVALIHGEAAPDGLPDGVAPLAVSALLGTGPATDAAPPPPFAAPPVSFLFYTSGTTGRPKGVEVRDPGILRLARPGYLRLSEAERYAWLSNPAFDALSFEVWVPLLTGGRCVVLDDETVQTPHLLAAALRRERIDTLFITVALFNAVVDKVPDCFADAGQVLVGGEQLNARLIQRWYRDNAASTTQLHNVYGPTEATTFALCHPVPRDFDAAVVPIGRALPGTEVLLVADGDRPAEPGEVAELLLAGEALAAGYRNLPDETARRFVRLPWYDGRHGRYYRSGDLVRRDADGHIEYVGRADRQVKVRGFRIEPGELERQIVAHPAVQQAYVCTRRDPATGVNELLAYLVLRAELSFEDFGRHVAAGLPPYMRPHRVHLVEALPLNANGKVDRAALLGRADPPWRGTEVSGPAATGQQREVLELAGEVLGVAGLRPGDRWLAHGGDSLKALRLRFEVRRRWGCELPQALVLEGDFAQLAAAVAAGRTVDGDGDGAPYPAPPAPAGACSAPATAEQQRLWLLQQRTPRSCAYNVGLAFRLRGAVDTAALRGALRRLVARHPALRTAFAATPEGLRQTVAEPYDPWTEPGPAPDGDGWRAVAHRLFATPFDLARPRLLDACWLAQDDGGVLLLHLHHIAVDGWSLNVLFHELSADYAAASRADGGGEREATRGEEASAAAGAPVPTPLDFAVWQADWFRHPAYLSQRAALRAHYDGLDEAAEPLRPIRAGARAEGRLLRTSVDADRRADLDRLGAELGLTRFQLLLSVFAWSLYGVTGRTEPRIAGPVANRPVQEFEGSVGMFANTVLLPLTAAPHEELRTQLTRQGAGLRAVLDRQDVALADVLADREFPAEGPPFDFLFVLENTDFTALALPGCDSRPEWLAPAEAKCPLTLSVVERAAGFDCLWEYADGHFDPAEVAALADLFRQGLDKLTDGTETTLAELVAPYRRTLPEPGRGPAAEPAFATVAEGFARQVRRTPDAPALVTADGRSLSYTALDAHAAALAAELQDRYPLPPADDRPRCVALHFPPSVEHVVALLALARLNLTIVPLDPAYPPALLRQILDQVAPLCVLLPPGDPAALDAIAADGLPRHVVTLSTAPAPALPPHTGRRPLYTLFTSGSTGTPKGVQVPDRTLCNLLHWQRESGGLAADAATLQFAPLSFDVSFQEIFGTLCGGGRLHLVRPGWRQDAPALLEHLETAGIERVFMPYVALQLLAEHGVHLGRHPSRLREVVTAGEQLLCTDAIRRWFGKLPGARLFNHYGPTETHVVSALRLDGDPAHWPDRPAIGRPVANAWLRVVDEAGQAVPPDCPGELLIGGPMAAPCYLGDAALDAARFVELPGLGRFYRSGDRARFDQQGLLHYLGRDDQQIKLSGHRLELGQVEAALLRHPGIVNAVVVLDGELLVGCLQCRAAAPTPEELADHLAPLLPPHVRIARFRRLTALPRTPSGKLDRRRALRAPGEELRPRATAAPVLSDREAQLTELFEAVIGKPIGPEQRFFDAGASSLGLMRFHLRCTAELGLPLTIPDLFEHVTVRRLARFLEGRPAVRRDAAPVAAADEPVAVIGMAVRLPGAPDLAAFWDLVRTGGRGIEHFDAAGGLVGARSQMAGLLAFDPEHFGISRQEARLMDPQQRHLLMSCVEALAHAGIADPAGRRVGLVAGCGENTYFQTMLREADPAQLPDGFQLALHHDKDFLATKPAYHLGLSGPALTVQAACASSLAAVHIAAGLLRQGDAEVMLAGGVLVDTLLTDGYRYRPQHIFSKDGHCRPFSDDASGTIGASGVGVVVLKPLRLARRDGDTVYAVITGSALNNDGADKLSYSAPSLAGQREVIRTALRRSGRGAADLGYVEAHGTGTQLGDPVEVGALRQAYGLTESGRCALASVKSQLGHLGAAAGVIGLVRATLAVHHGLIPPNVDFHRLNPQLGPDPAPFYIPTKARPWPAGRPRVAAVSSFGIGGTNAHLVLEAGEPAAPPGAVPCLVLSSSSAAGLRADAARVADYLAARPEAYGHVLRHLQAGRPPRRWRLAAVCADAAEAVAWLRTAAGAEVAPSEGSCRAADHPARELADAWLAGRTIHWPAGPAQAPWDFPPPAFELADYDFARAAPAAGPAAPGAEARLPEADWLHQPHWTRLRRAATKTTSRAPGLVVLMSATPSAPSAWRPFEAAGRRVVRVSAAASFARLTDGGFQVDPADPASLRQLLDALPDAGRAGIDWLHALPLAVDGAVDEETLARARWACLDTPAALLQAVAALPDAPPLRTWWLSHQAQPVEGTVERPELGLLAGVCEVAPQECAVEGHWLDLPGDDPAGWAPELSAVLAEDAAALPRRLALRQGYWWQPTLLPVAAPAPAAPTALPAAQGIHLILGGTGGIGSGIAAWLLARTDCRVILLARRPELPAVLAPWADRITLCEADLAEEAPAAILARLDRHTRRIDGVVHAAGVAAGGLIARRDAAALRQATAAKLHGALLVEQVVARHRPDFAVYCSSMSALFGGVGQLDYAAANGLLDGFARHRADAAETTVRLGIDWDIWREAGMARHALPTDARHRAHLAVGLDVAEGQRLFARALHLQLPQLLVSTTALEQARGFYAAPPSSPATSTAPTAAVPTSAMVNPVDEDTAPAAERLAERLCHWLGLDHLDPAASLYDLGADSLTLLDLIDEVKRHFGVDLELSRLSHRVSLTEVLARLAEALPDGPPGADPVAPEVWQEGHGHDLLCLVHPVGGDIQAYRSLVSALDPRLTVCLIADPALHQPDLPPWPLADRARRYHTALQARFPRETWRWRLAGWSFGAWVALAMAAEAETAGRPADGLYLLDPPPPGAGPHFRTYDEAQLEAVFAHELGQGGTGAPVGREARAYAERLARCCRANLASMARYEPPRLTETPGHLWLASRPVAGLPTPVSPAEQQRLWQERLPRPAGRYCLDTTHYDIVRPPHVQAVAEAINAALPPVPGTR</sequence>
<dbReference type="Gene3D" id="3.30.559.10">
    <property type="entry name" value="Chloramphenicol acetyltransferase-like domain"/>
    <property type="match status" value="1"/>
</dbReference>
<dbReference type="InterPro" id="IPR014031">
    <property type="entry name" value="Ketoacyl_synth_C"/>
</dbReference>
<dbReference type="InterPro" id="IPR010071">
    <property type="entry name" value="AA_adenyl_dom"/>
</dbReference>
<dbReference type="CDD" id="cd00833">
    <property type="entry name" value="PKS"/>
    <property type="match status" value="1"/>
</dbReference>
<dbReference type="InterPro" id="IPR057326">
    <property type="entry name" value="KR_dom"/>
</dbReference>
<dbReference type="InterPro" id="IPR006162">
    <property type="entry name" value="Ppantetheine_attach_site"/>
</dbReference>
<gene>
    <name evidence="9" type="ORF">EYS09_07390</name>
</gene>
<dbReference type="PROSITE" id="PS00012">
    <property type="entry name" value="PHOSPHOPANTETHEINE"/>
    <property type="match status" value="1"/>
</dbReference>
<dbReference type="InterPro" id="IPR018201">
    <property type="entry name" value="Ketoacyl_synth_AS"/>
</dbReference>
<dbReference type="Pfam" id="PF13193">
    <property type="entry name" value="AMP-binding_C"/>
    <property type="match status" value="2"/>
</dbReference>
<accession>A0A4Q9I113</accession>
<dbReference type="InterPro" id="IPR013968">
    <property type="entry name" value="PKS_KR"/>
</dbReference>
<dbReference type="InterPro" id="IPR023213">
    <property type="entry name" value="CAT-like_dom_sf"/>
</dbReference>
<dbReference type="GO" id="GO:0017000">
    <property type="term" value="P:antibiotic biosynthetic process"/>
    <property type="evidence" value="ECO:0007669"/>
    <property type="project" value="UniProtKB-ARBA"/>
</dbReference>
<dbReference type="GO" id="GO:0031177">
    <property type="term" value="F:phosphopantetheine binding"/>
    <property type="evidence" value="ECO:0007669"/>
    <property type="project" value="InterPro"/>
</dbReference>
<evidence type="ECO:0000259" key="8">
    <source>
        <dbReference type="PROSITE" id="PS52004"/>
    </source>
</evidence>
<feature type="compositionally biased region" description="Basic and acidic residues" evidence="6">
    <location>
        <begin position="772"/>
        <end position="783"/>
    </location>
</feature>
<protein>
    <submittedName>
        <fullName evidence="9">Amino acid adenylation domain-containing protein</fullName>
    </submittedName>
</protein>
<dbReference type="InterPro" id="IPR001031">
    <property type="entry name" value="Thioesterase"/>
</dbReference>
<keyword evidence="2" id="KW-0596">Phosphopantetheine</keyword>
<evidence type="ECO:0000313" key="10">
    <source>
        <dbReference type="Proteomes" id="UP000292452"/>
    </source>
</evidence>
<evidence type="ECO:0000256" key="2">
    <source>
        <dbReference type="ARBA" id="ARBA00022450"/>
    </source>
</evidence>
<dbReference type="InterPro" id="IPR036291">
    <property type="entry name" value="NAD(P)-bd_dom_sf"/>
</dbReference>
<dbReference type="Gene3D" id="1.10.1200.10">
    <property type="entry name" value="ACP-like"/>
    <property type="match status" value="3"/>
</dbReference>
<evidence type="ECO:0000256" key="3">
    <source>
        <dbReference type="ARBA" id="ARBA00022553"/>
    </source>
</evidence>
<dbReference type="SUPFAM" id="SSF53474">
    <property type="entry name" value="alpha/beta-Hydrolases"/>
    <property type="match status" value="1"/>
</dbReference>
<evidence type="ECO:0000256" key="1">
    <source>
        <dbReference type="ARBA" id="ARBA00001957"/>
    </source>
</evidence>
<dbReference type="InterPro" id="IPR025110">
    <property type="entry name" value="AMP-bd_C"/>
</dbReference>
<dbReference type="PROSITE" id="PS00455">
    <property type="entry name" value="AMP_BINDING"/>
    <property type="match status" value="1"/>
</dbReference>
<dbReference type="Pfam" id="PF00975">
    <property type="entry name" value="Thioesterase"/>
    <property type="match status" value="1"/>
</dbReference>
<dbReference type="SMART" id="SM00825">
    <property type="entry name" value="PKS_KS"/>
    <property type="match status" value="1"/>
</dbReference>
<dbReference type="Gene3D" id="3.30.300.30">
    <property type="match status" value="2"/>
</dbReference>
<dbReference type="Pfam" id="PF08659">
    <property type="entry name" value="KR"/>
    <property type="match status" value="1"/>
</dbReference>
<dbReference type="NCBIfam" id="TIGR01733">
    <property type="entry name" value="AA-adenyl-dom"/>
    <property type="match status" value="1"/>
</dbReference>
<dbReference type="SUPFAM" id="SSF51735">
    <property type="entry name" value="NAD(P)-binding Rossmann-fold domains"/>
    <property type="match status" value="2"/>
</dbReference>
<evidence type="ECO:0000313" key="9">
    <source>
        <dbReference type="EMBL" id="TBO60310.1"/>
    </source>
</evidence>
<dbReference type="InterPro" id="IPR020841">
    <property type="entry name" value="PKS_Beta-ketoAc_synthase_dom"/>
</dbReference>
<dbReference type="Gene3D" id="3.40.50.12780">
    <property type="entry name" value="N-terminal domain of ligase-like"/>
    <property type="match status" value="2"/>
</dbReference>
<feature type="domain" description="Carrier" evidence="7">
    <location>
        <begin position="2727"/>
        <end position="2802"/>
    </location>
</feature>
<dbReference type="SMART" id="SM00823">
    <property type="entry name" value="PKS_PP"/>
    <property type="match status" value="3"/>
</dbReference>
<feature type="domain" description="Carrier" evidence="7">
    <location>
        <begin position="522"/>
        <end position="597"/>
    </location>
</feature>
<keyword evidence="5" id="KW-0012">Acyltransferase</keyword>
<dbReference type="SUPFAM" id="SSF47336">
    <property type="entry name" value="ACP-like"/>
    <property type="match status" value="3"/>
</dbReference>
<comment type="caution">
    <text evidence="9">The sequence shown here is derived from an EMBL/GenBank/DDBJ whole genome shotgun (WGS) entry which is preliminary data.</text>
</comment>
<dbReference type="PROSITE" id="PS00606">
    <property type="entry name" value="KS3_1"/>
    <property type="match status" value="1"/>
</dbReference>
<dbReference type="InterPro" id="IPR042099">
    <property type="entry name" value="ANL_N_sf"/>
</dbReference>
<dbReference type="InterPro" id="IPR032821">
    <property type="entry name" value="PKS_assoc"/>
</dbReference>
<evidence type="ECO:0000256" key="6">
    <source>
        <dbReference type="SAM" id="MobiDB-lite"/>
    </source>
</evidence>
<dbReference type="Pfam" id="PF00109">
    <property type="entry name" value="ketoacyl-synt"/>
    <property type="match status" value="1"/>
</dbReference>
<dbReference type="EMBL" id="SIXH01000044">
    <property type="protein sequence ID" value="TBO60310.1"/>
    <property type="molecule type" value="Genomic_DNA"/>
</dbReference>
<dbReference type="SUPFAM" id="SSF52777">
    <property type="entry name" value="CoA-dependent acyltransferases"/>
    <property type="match status" value="2"/>
</dbReference>
<proteinExistence type="predicted"/>
<dbReference type="Gene3D" id="3.40.50.720">
    <property type="entry name" value="NAD(P)-binding Rossmann-like Domain"/>
    <property type="match status" value="1"/>
</dbReference>
<keyword evidence="10" id="KW-1185">Reference proteome</keyword>
<dbReference type="Pfam" id="PF02801">
    <property type="entry name" value="Ketoacyl-synt_C"/>
    <property type="match status" value="1"/>
</dbReference>
<keyword evidence="4" id="KW-0808">Transferase</keyword>
<dbReference type="Gene3D" id="3.30.70.3290">
    <property type="match status" value="1"/>
</dbReference>
<dbReference type="Gene3D" id="3.40.50.1820">
    <property type="entry name" value="alpha/beta hydrolase"/>
    <property type="match status" value="1"/>
</dbReference>
<dbReference type="Pfam" id="PF00668">
    <property type="entry name" value="Condensation"/>
    <property type="match status" value="1"/>
</dbReference>
<dbReference type="SUPFAM" id="SSF53901">
    <property type="entry name" value="Thiolase-like"/>
    <property type="match status" value="1"/>
</dbReference>
<feature type="region of interest" description="Disordered" evidence="6">
    <location>
        <begin position="771"/>
        <end position="790"/>
    </location>
</feature>
<feature type="domain" description="Ketosynthase family 3 (KS3)" evidence="8">
    <location>
        <begin position="1669"/>
        <end position="2077"/>
    </location>
</feature>
<dbReference type="InterPro" id="IPR014030">
    <property type="entry name" value="Ketoacyl_synth_N"/>
</dbReference>
<dbReference type="Pfam" id="PF00550">
    <property type="entry name" value="PP-binding"/>
    <property type="match status" value="3"/>
</dbReference>
<dbReference type="InterPro" id="IPR001242">
    <property type="entry name" value="Condensation_dom"/>
</dbReference>
<dbReference type="Proteomes" id="UP000292452">
    <property type="component" value="Unassembled WGS sequence"/>
</dbReference>
<comment type="cofactor">
    <cofactor evidence="1">
        <name>pantetheine 4'-phosphate</name>
        <dbReference type="ChEBI" id="CHEBI:47942"/>
    </cofactor>
</comment>
<dbReference type="PROSITE" id="PS50075">
    <property type="entry name" value="CARRIER"/>
    <property type="match status" value="3"/>
</dbReference>
<dbReference type="InterPro" id="IPR020845">
    <property type="entry name" value="AMP-binding_CS"/>
</dbReference>
<dbReference type="SMART" id="SM00822">
    <property type="entry name" value="PKS_KR"/>
    <property type="match status" value="1"/>
</dbReference>
<organism evidence="9 10">
    <name type="scientific">Streptomyces kasugaensis</name>
    <dbReference type="NCBI Taxonomy" id="1946"/>
    <lineage>
        <taxon>Bacteria</taxon>
        <taxon>Bacillati</taxon>
        <taxon>Actinomycetota</taxon>
        <taxon>Actinomycetes</taxon>
        <taxon>Kitasatosporales</taxon>
        <taxon>Streptomycetaceae</taxon>
        <taxon>Streptomyces</taxon>
    </lineage>
</organism>
<dbReference type="RefSeq" id="WP_131122600.1">
    <property type="nucleotide sequence ID" value="NZ_SIXH01000044.1"/>
</dbReference>
<dbReference type="SUPFAM" id="SSF56801">
    <property type="entry name" value="Acetyl-CoA synthetase-like"/>
    <property type="match status" value="2"/>
</dbReference>
<evidence type="ECO:0000256" key="4">
    <source>
        <dbReference type="ARBA" id="ARBA00022679"/>
    </source>
</evidence>
<name>A0A4Q9I113_STRKA</name>
<dbReference type="GO" id="GO:0005737">
    <property type="term" value="C:cytoplasm"/>
    <property type="evidence" value="ECO:0007669"/>
    <property type="project" value="TreeGrafter"/>
</dbReference>
<evidence type="ECO:0000256" key="5">
    <source>
        <dbReference type="ARBA" id="ARBA00023315"/>
    </source>
</evidence>
<dbReference type="InterPro" id="IPR036736">
    <property type="entry name" value="ACP-like_sf"/>
</dbReference>